<sequence>MSAQPFGYANGGELSAEGKEMLLHGGMSHASPSAKIKAVQQPFYRAVWASRSDLHGGFPYGLLIQEVQRVAAVLVRRGQVLQLVAAAAVGRPHFARRLLVLQDLLQLLAGVLGLGGEGSRGHLDAQDVGHHVGAEPAHQGGAARGVVGLPLYSAARASWMGSAVQATLWRLTNRNCGSKQQPTVSSRQRVLLSNVRNRFPTIKTGNSKVHRASSEPRFRLVRAARREAQRTRWNPEFQYLKTDEMGRGCEAARFPLLTGLRLAISDRPSVSWTLDWSQKNRNSVFNVYFSVVNLWLSSHIWLFRLVSSQLIEARCLGSGSEPRSAAARCSPQQHVTLSLRVA</sequence>
<evidence type="ECO:0000313" key="2">
    <source>
        <dbReference type="Proteomes" id="UP000314294"/>
    </source>
</evidence>
<protein>
    <submittedName>
        <fullName evidence="1">Uncharacterized protein</fullName>
    </submittedName>
</protein>
<name>A0A4Z2IPL7_9TELE</name>
<reference evidence="1 2" key="1">
    <citation type="submission" date="2019-03" db="EMBL/GenBank/DDBJ databases">
        <title>First draft genome of Liparis tanakae, snailfish: a comprehensive survey of snailfish specific genes.</title>
        <authorList>
            <person name="Kim W."/>
            <person name="Song I."/>
            <person name="Jeong J.-H."/>
            <person name="Kim D."/>
            <person name="Kim S."/>
            <person name="Ryu S."/>
            <person name="Song J.Y."/>
            <person name="Lee S.K."/>
        </authorList>
    </citation>
    <scope>NUCLEOTIDE SEQUENCE [LARGE SCALE GENOMIC DNA]</scope>
    <source>
        <tissue evidence="1">Muscle</tissue>
    </source>
</reference>
<dbReference type="EMBL" id="SRLO01000060">
    <property type="protein sequence ID" value="TNN79835.1"/>
    <property type="molecule type" value="Genomic_DNA"/>
</dbReference>
<comment type="caution">
    <text evidence="1">The sequence shown here is derived from an EMBL/GenBank/DDBJ whole genome shotgun (WGS) entry which is preliminary data.</text>
</comment>
<evidence type="ECO:0000313" key="1">
    <source>
        <dbReference type="EMBL" id="TNN79835.1"/>
    </source>
</evidence>
<keyword evidence="2" id="KW-1185">Reference proteome</keyword>
<dbReference type="AlphaFoldDB" id="A0A4Z2IPL7"/>
<accession>A0A4Z2IPL7</accession>
<proteinExistence type="predicted"/>
<gene>
    <name evidence="1" type="ORF">EYF80_009872</name>
</gene>
<dbReference type="Proteomes" id="UP000314294">
    <property type="component" value="Unassembled WGS sequence"/>
</dbReference>
<organism evidence="1 2">
    <name type="scientific">Liparis tanakae</name>
    <name type="common">Tanaka's snailfish</name>
    <dbReference type="NCBI Taxonomy" id="230148"/>
    <lineage>
        <taxon>Eukaryota</taxon>
        <taxon>Metazoa</taxon>
        <taxon>Chordata</taxon>
        <taxon>Craniata</taxon>
        <taxon>Vertebrata</taxon>
        <taxon>Euteleostomi</taxon>
        <taxon>Actinopterygii</taxon>
        <taxon>Neopterygii</taxon>
        <taxon>Teleostei</taxon>
        <taxon>Neoteleostei</taxon>
        <taxon>Acanthomorphata</taxon>
        <taxon>Eupercaria</taxon>
        <taxon>Perciformes</taxon>
        <taxon>Cottioidei</taxon>
        <taxon>Cottales</taxon>
        <taxon>Liparidae</taxon>
        <taxon>Liparis</taxon>
    </lineage>
</organism>